<gene>
    <name evidence="6" type="ORF">Aau02nite_68610</name>
</gene>
<evidence type="ECO:0000256" key="1">
    <source>
        <dbReference type="ARBA" id="ARBA00010088"/>
    </source>
</evidence>
<comment type="similarity">
    <text evidence="1">Belongs to the peptidase S33 family.</text>
</comment>
<name>A0A919SQV6_9ACTN</name>
<protein>
    <submittedName>
        <fullName evidence="6">Microsomal epoxide hydrolase</fullName>
    </submittedName>
</protein>
<comment type="caution">
    <text evidence="6">The sequence shown here is derived from an EMBL/GenBank/DDBJ whole genome shotgun (WGS) entry which is preliminary data.</text>
</comment>
<evidence type="ECO:0000256" key="4">
    <source>
        <dbReference type="SAM" id="MobiDB-lite"/>
    </source>
</evidence>
<dbReference type="AlphaFoldDB" id="A0A919SQV6"/>
<reference evidence="6" key="1">
    <citation type="submission" date="2021-03" db="EMBL/GenBank/DDBJ databases">
        <title>Whole genome shotgun sequence of Actinoplanes auranticolor NBRC 12245.</title>
        <authorList>
            <person name="Komaki H."/>
            <person name="Tamura T."/>
        </authorList>
    </citation>
    <scope>NUCLEOTIDE SEQUENCE</scope>
    <source>
        <strain evidence="6">NBRC 12245</strain>
    </source>
</reference>
<dbReference type="InterPro" id="IPR010497">
    <property type="entry name" value="Epoxide_hydro_N"/>
</dbReference>
<dbReference type="Proteomes" id="UP000681340">
    <property type="component" value="Unassembled WGS sequence"/>
</dbReference>
<organism evidence="6 7">
    <name type="scientific">Actinoplanes auranticolor</name>
    <dbReference type="NCBI Taxonomy" id="47988"/>
    <lineage>
        <taxon>Bacteria</taxon>
        <taxon>Bacillati</taxon>
        <taxon>Actinomycetota</taxon>
        <taxon>Actinomycetes</taxon>
        <taxon>Micromonosporales</taxon>
        <taxon>Micromonosporaceae</taxon>
        <taxon>Actinoplanes</taxon>
    </lineage>
</organism>
<sequence length="457" mass="49750">MGRLHDRFSGRGAALFGHLFRWSATAPDIAPTKAPVTAPITPVPMAASPASYPPLPNHPQRAPAAAPVSSPVSAQRSRRIGAPPPADCGRELTATAPTVGSMRPFRIAVDPYELTDLHERLARTRWPAQLPGADWDRGVPVEWLRELAGHWRTGYDWRAYEARLNAFPQWVTEIDGLEIHFLHVRSPDPDALPLILSHGWPSSIVEFINLIDTLSADFHVVVPSVPGFGFSGAPRTPGFGVERVGRIWAQLMSRLGYERYGSHGGDLGAYLAPAVAEAAPERAVGVHVNAGPGMPTEADVPGMSEAERADYAAMQEWAGSGVDHHALLRAAPQTFAYGWQDSPVALLAWHMQKMKEFGDLVIDRDLLLTNTSIYWFTGTAASSSWFMYDTAAFAWPRGQKAVPTGVYAGGPPLFRRLAEQRNTITHWPAGNPGGHFVALHEPAALAADLRTFFAPLR</sequence>
<accession>A0A919SQV6</accession>
<dbReference type="PANTHER" id="PTHR21661">
    <property type="entry name" value="EPOXIDE HYDROLASE 1-RELATED"/>
    <property type="match status" value="1"/>
</dbReference>
<dbReference type="Gene3D" id="3.40.50.1820">
    <property type="entry name" value="alpha/beta hydrolase"/>
    <property type="match status" value="1"/>
</dbReference>
<proteinExistence type="inferred from homology"/>
<feature type="compositionally biased region" description="Low complexity" evidence="4">
    <location>
        <begin position="59"/>
        <end position="75"/>
    </location>
</feature>
<dbReference type="Pfam" id="PF06441">
    <property type="entry name" value="EHN"/>
    <property type="match status" value="1"/>
</dbReference>
<dbReference type="PANTHER" id="PTHR21661:SF35">
    <property type="entry name" value="EPOXIDE HYDROLASE"/>
    <property type="match status" value="1"/>
</dbReference>
<feature type="domain" description="Epoxide hydrolase N-terminal" evidence="5">
    <location>
        <begin position="102"/>
        <end position="207"/>
    </location>
</feature>
<dbReference type="InterPro" id="IPR029058">
    <property type="entry name" value="AB_hydrolase_fold"/>
</dbReference>
<keyword evidence="3 6" id="KW-0378">Hydrolase</keyword>
<evidence type="ECO:0000256" key="3">
    <source>
        <dbReference type="ARBA" id="ARBA00022801"/>
    </source>
</evidence>
<dbReference type="GO" id="GO:0097176">
    <property type="term" value="P:epoxide metabolic process"/>
    <property type="evidence" value="ECO:0007669"/>
    <property type="project" value="TreeGrafter"/>
</dbReference>
<keyword evidence="7" id="KW-1185">Reference proteome</keyword>
<feature type="region of interest" description="Disordered" evidence="4">
    <location>
        <begin position="49"/>
        <end position="95"/>
    </location>
</feature>
<evidence type="ECO:0000259" key="5">
    <source>
        <dbReference type="Pfam" id="PF06441"/>
    </source>
</evidence>
<dbReference type="GO" id="GO:0004301">
    <property type="term" value="F:epoxide hydrolase activity"/>
    <property type="evidence" value="ECO:0007669"/>
    <property type="project" value="TreeGrafter"/>
</dbReference>
<evidence type="ECO:0000313" key="6">
    <source>
        <dbReference type="EMBL" id="GIM75966.1"/>
    </source>
</evidence>
<evidence type="ECO:0000256" key="2">
    <source>
        <dbReference type="ARBA" id="ARBA00022797"/>
    </source>
</evidence>
<keyword evidence="2" id="KW-0058">Aromatic hydrocarbons catabolism</keyword>
<dbReference type="SUPFAM" id="SSF53474">
    <property type="entry name" value="alpha/beta-Hydrolases"/>
    <property type="match status" value="1"/>
</dbReference>
<dbReference type="EMBL" id="BOQL01000058">
    <property type="protein sequence ID" value="GIM75966.1"/>
    <property type="molecule type" value="Genomic_DNA"/>
</dbReference>
<evidence type="ECO:0000313" key="7">
    <source>
        <dbReference type="Proteomes" id="UP000681340"/>
    </source>
</evidence>